<reference evidence="1 2" key="1">
    <citation type="journal article" date="2015" name="Genome Announc.">
        <title>Expanding the biotechnology potential of lactobacilli through comparative genomics of 213 strains and associated genera.</title>
        <authorList>
            <person name="Sun Z."/>
            <person name="Harris H.M."/>
            <person name="McCann A."/>
            <person name="Guo C."/>
            <person name="Argimon S."/>
            <person name="Zhang W."/>
            <person name="Yang X."/>
            <person name="Jeffery I.B."/>
            <person name="Cooney J.C."/>
            <person name="Kagawa T.F."/>
            <person name="Liu W."/>
            <person name="Song Y."/>
            <person name="Salvetti E."/>
            <person name="Wrobel A."/>
            <person name="Rasinkangas P."/>
            <person name="Parkhill J."/>
            <person name="Rea M.C."/>
            <person name="O'Sullivan O."/>
            <person name="Ritari J."/>
            <person name="Douillard F.P."/>
            <person name="Paul Ross R."/>
            <person name="Yang R."/>
            <person name="Briner A.E."/>
            <person name="Felis G.E."/>
            <person name="de Vos W.M."/>
            <person name="Barrangou R."/>
            <person name="Klaenhammer T.R."/>
            <person name="Caufield P.W."/>
            <person name="Cui Y."/>
            <person name="Zhang H."/>
            <person name="O'Toole P.W."/>
        </authorList>
    </citation>
    <scope>NUCLEOTIDE SEQUENCE [LARGE SCALE GENOMIC DNA]</scope>
    <source>
        <strain evidence="1 2">DSM 5007</strain>
    </source>
</reference>
<dbReference type="PATRIC" id="fig|1423807.3.peg.2587"/>
<dbReference type="Proteomes" id="UP000051820">
    <property type="component" value="Unassembled WGS sequence"/>
</dbReference>
<proteinExistence type="predicted"/>
<dbReference type="RefSeq" id="WP_010621835.1">
    <property type="nucleotide sequence ID" value="NZ_AZGF01000009.1"/>
</dbReference>
<name>A0A0R1W3G1_9LACO</name>
<evidence type="ECO:0000313" key="1">
    <source>
        <dbReference type="EMBL" id="KRM12318.1"/>
    </source>
</evidence>
<accession>A0A0R1W3G1</accession>
<dbReference type="STRING" id="1423807.FD16_GL002503"/>
<gene>
    <name evidence="1" type="ORF">FD16_GL002503</name>
</gene>
<evidence type="ECO:0000313" key="2">
    <source>
        <dbReference type="Proteomes" id="UP000051820"/>
    </source>
</evidence>
<protein>
    <submittedName>
        <fullName evidence="1">Uncharacterized protein</fullName>
    </submittedName>
</protein>
<dbReference type="AlphaFoldDB" id="A0A0R1W3G1"/>
<dbReference type="eggNOG" id="ENOG502ZMQP">
    <property type="taxonomic scope" value="Bacteria"/>
</dbReference>
<dbReference type="EMBL" id="AZGF01000009">
    <property type="protein sequence ID" value="KRM12318.1"/>
    <property type="molecule type" value="Genomic_DNA"/>
</dbReference>
<organism evidence="1 2">
    <name type="scientific">Paucilactobacillus suebicus DSM 5007 = KCTC 3549</name>
    <dbReference type="NCBI Taxonomy" id="1423807"/>
    <lineage>
        <taxon>Bacteria</taxon>
        <taxon>Bacillati</taxon>
        <taxon>Bacillota</taxon>
        <taxon>Bacilli</taxon>
        <taxon>Lactobacillales</taxon>
        <taxon>Lactobacillaceae</taxon>
        <taxon>Paucilactobacillus</taxon>
    </lineage>
</organism>
<comment type="caution">
    <text evidence="1">The sequence shown here is derived from an EMBL/GenBank/DDBJ whole genome shotgun (WGS) entry which is preliminary data.</text>
</comment>
<keyword evidence="2" id="KW-1185">Reference proteome</keyword>
<dbReference type="OrthoDB" id="2156798at2"/>
<sequence length="83" mass="9782">MLLDEDAKILNIINAQIVKVFYPFVIAQSEYGEMIKVNLSSNEFNDSLFWDSIYRVFKAKLWVPIGKKYHQLLDNDWLLPEMA</sequence>